<accession>A0A3B0W970</accession>
<evidence type="ECO:0000313" key="5">
    <source>
        <dbReference type="EMBL" id="VAW51811.1"/>
    </source>
</evidence>
<dbReference type="EMBL" id="UOFD01000036">
    <property type="protein sequence ID" value="VAW51811.1"/>
    <property type="molecule type" value="Genomic_DNA"/>
</dbReference>
<feature type="domain" description="Type I restriction modification DNA specificity" evidence="4">
    <location>
        <begin position="192"/>
        <end position="374"/>
    </location>
</feature>
<dbReference type="Pfam" id="PF01420">
    <property type="entry name" value="Methylase_S"/>
    <property type="match status" value="2"/>
</dbReference>
<dbReference type="GO" id="GO:0009307">
    <property type="term" value="P:DNA restriction-modification system"/>
    <property type="evidence" value="ECO:0007669"/>
    <property type="project" value="UniProtKB-KW"/>
</dbReference>
<dbReference type="GO" id="GO:0003677">
    <property type="term" value="F:DNA binding"/>
    <property type="evidence" value="ECO:0007669"/>
    <property type="project" value="UniProtKB-KW"/>
</dbReference>
<keyword evidence="3" id="KW-0238">DNA-binding</keyword>
<protein>
    <submittedName>
        <fullName evidence="5">Type I restriction-modification system, specificity subunit S</fullName>
    </submittedName>
</protein>
<dbReference type="SUPFAM" id="SSF116734">
    <property type="entry name" value="DNA methylase specificity domain"/>
    <property type="match status" value="2"/>
</dbReference>
<feature type="domain" description="Type I restriction modification DNA specificity" evidence="4">
    <location>
        <begin position="4"/>
        <end position="168"/>
    </location>
</feature>
<evidence type="ECO:0000256" key="2">
    <source>
        <dbReference type="ARBA" id="ARBA00022747"/>
    </source>
</evidence>
<keyword evidence="2" id="KW-0680">Restriction system</keyword>
<evidence type="ECO:0000256" key="1">
    <source>
        <dbReference type="ARBA" id="ARBA00010923"/>
    </source>
</evidence>
<dbReference type="Gene3D" id="3.90.220.20">
    <property type="entry name" value="DNA methylase specificity domains"/>
    <property type="match status" value="2"/>
</dbReference>
<gene>
    <name evidence="5" type="ORF">MNBD_GAMMA06-2128</name>
</gene>
<dbReference type="PANTHER" id="PTHR30408">
    <property type="entry name" value="TYPE-1 RESTRICTION ENZYME ECOKI SPECIFICITY PROTEIN"/>
    <property type="match status" value="1"/>
</dbReference>
<comment type="similarity">
    <text evidence="1">Belongs to the type-I restriction system S methylase family.</text>
</comment>
<dbReference type="InterPro" id="IPR044946">
    <property type="entry name" value="Restrct_endonuc_typeI_TRD_sf"/>
</dbReference>
<dbReference type="PANTHER" id="PTHR30408:SF12">
    <property type="entry name" value="TYPE I RESTRICTION ENZYME MJAVIII SPECIFICITY SUBUNIT"/>
    <property type="match status" value="1"/>
</dbReference>
<dbReference type="InterPro" id="IPR000055">
    <property type="entry name" value="Restrct_endonuc_typeI_TRD"/>
</dbReference>
<dbReference type="InterPro" id="IPR052021">
    <property type="entry name" value="Type-I_RS_S_subunit"/>
</dbReference>
<sequence length="400" mass="44575">MALLGELVDITGGGTPGRKIAEYWNGEIPWATVKDFKSVELKAALESITEEGLNKSASNLIPAGSIIVPTRMAVGKAAINTVEMAINQDLKALIIKDKKKVDRDYLFRSILSKSSYLERRGKGATVKGITLDVLREMELPLPPPPLKEQKRIAAILDKADAIRRKSQQAIDLTDQLLRSVFLDMFGDPVTTPKDWDVTVFGDLIDVLTDYHANGSYKILKKHVALKNTKNYALMVRTTDLESENFTDNVKWINESAYTFLKKTKVYGGELLVNKIGSAGAVYLMPHLDTPVSLAMNQFMIRCNEKCNNIFAYHYLKTEHADRKIKERVQGAVTKTITKDAMRSIQFINPPIDLQNKFVGVVAKIENDLADKLNNNKLDDLFNSLAQQAFNGALSKQTKAA</sequence>
<evidence type="ECO:0000259" key="4">
    <source>
        <dbReference type="Pfam" id="PF01420"/>
    </source>
</evidence>
<organism evidence="5">
    <name type="scientific">hydrothermal vent metagenome</name>
    <dbReference type="NCBI Taxonomy" id="652676"/>
    <lineage>
        <taxon>unclassified sequences</taxon>
        <taxon>metagenomes</taxon>
        <taxon>ecological metagenomes</taxon>
    </lineage>
</organism>
<evidence type="ECO:0000256" key="3">
    <source>
        <dbReference type="ARBA" id="ARBA00023125"/>
    </source>
</evidence>
<dbReference type="AlphaFoldDB" id="A0A3B0W970"/>
<reference evidence="5" key="1">
    <citation type="submission" date="2018-06" db="EMBL/GenBank/DDBJ databases">
        <authorList>
            <person name="Zhirakovskaya E."/>
        </authorList>
    </citation>
    <scope>NUCLEOTIDE SEQUENCE</scope>
</reference>
<dbReference type="CDD" id="cd17285">
    <property type="entry name" value="RMtype1_S_Csp16704I_TRD2-CR2_like"/>
    <property type="match status" value="1"/>
</dbReference>
<proteinExistence type="inferred from homology"/>
<name>A0A3B0W970_9ZZZZ</name>